<name>A0ABV7ALT6_9RHOB</name>
<dbReference type="InterPro" id="IPR000971">
    <property type="entry name" value="Globin"/>
</dbReference>
<organism evidence="8 9">
    <name type="scientific">Acidimangrovimonas pyrenivorans</name>
    <dbReference type="NCBI Taxonomy" id="2030798"/>
    <lineage>
        <taxon>Bacteria</taxon>
        <taxon>Pseudomonadati</taxon>
        <taxon>Pseudomonadota</taxon>
        <taxon>Alphaproteobacteria</taxon>
        <taxon>Rhodobacterales</taxon>
        <taxon>Paracoccaceae</taxon>
        <taxon>Acidimangrovimonas</taxon>
    </lineage>
</organism>
<dbReference type="PRINTS" id="PR00611">
    <property type="entry name" value="ERYTHCRUORIN"/>
</dbReference>
<evidence type="ECO:0000259" key="7">
    <source>
        <dbReference type="PROSITE" id="PS01033"/>
    </source>
</evidence>
<keyword evidence="2 6" id="KW-0349">Heme</keyword>
<feature type="domain" description="Globin" evidence="7">
    <location>
        <begin position="2"/>
        <end position="136"/>
    </location>
</feature>
<keyword evidence="1 6" id="KW-0813">Transport</keyword>
<dbReference type="InterPro" id="IPR009050">
    <property type="entry name" value="Globin-like_sf"/>
</dbReference>
<dbReference type="InterPro" id="IPR002336">
    <property type="entry name" value="Erythrocruorin"/>
</dbReference>
<dbReference type="Proteomes" id="UP001595443">
    <property type="component" value="Unassembled WGS sequence"/>
</dbReference>
<dbReference type="PROSITE" id="PS01033">
    <property type="entry name" value="GLOBIN"/>
    <property type="match status" value="1"/>
</dbReference>
<dbReference type="Gene3D" id="1.10.490.10">
    <property type="entry name" value="Globins"/>
    <property type="match status" value="1"/>
</dbReference>
<proteinExistence type="inferred from homology"/>
<sequence length="137" mass="15247">MPVTERQAELIRAGFAQLRQRLEPASVEFYEALFRRRPDLRGMFREDLAGQGMKFMTTLDTVVQSLDAPEALTEPMKVLGHTHAQLGVKAEHFAPMAEALIEVLRSNLGGEFTAEAEAAWRTAYDDLARMLIAGGID</sequence>
<evidence type="ECO:0000256" key="2">
    <source>
        <dbReference type="ARBA" id="ARBA00022617"/>
    </source>
</evidence>
<keyword evidence="5" id="KW-0408">Iron</keyword>
<evidence type="ECO:0000313" key="8">
    <source>
        <dbReference type="EMBL" id="MFC2970396.1"/>
    </source>
</evidence>
<dbReference type="PANTHER" id="PTHR43396:SF3">
    <property type="entry name" value="FLAVOHEMOPROTEIN"/>
    <property type="match status" value="1"/>
</dbReference>
<gene>
    <name evidence="8" type="ORF">ACFOES_20045</name>
</gene>
<keyword evidence="3 6" id="KW-0561">Oxygen transport</keyword>
<accession>A0ABV7ALT6</accession>
<dbReference type="RefSeq" id="WP_377835317.1">
    <property type="nucleotide sequence ID" value="NZ_JBHRSK010000019.1"/>
</dbReference>
<comment type="caution">
    <text evidence="8">The sequence shown here is derived from an EMBL/GenBank/DDBJ whole genome shotgun (WGS) entry which is preliminary data.</text>
</comment>
<evidence type="ECO:0000256" key="3">
    <source>
        <dbReference type="ARBA" id="ARBA00022621"/>
    </source>
</evidence>
<dbReference type="Pfam" id="PF00042">
    <property type="entry name" value="Globin"/>
    <property type="match status" value="1"/>
</dbReference>
<comment type="similarity">
    <text evidence="6">Belongs to the globin family.</text>
</comment>
<evidence type="ECO:0000256" key="1">
    <source>
        <dbReference type="ARBA" id="ARBA00022448"/>
    </source>
</evidence>
<keyword evidence="9" id="KW-1185">Reference proteome</keyword>
<dbReference type="InterPro" id="IPR012292">
    <property type="entry name" value="Globin/Proto"/>
</dbReference>
<reference evidence="9" key="1">
    <citation type="journal article" date="2019" name="Int. J. Syst. Evol. Microbiol.">
        <title>The Global Catalogue of Microorganisms (GCM) 10K type strain sequencing project: providing services to taxonomists for standard genome sequencing and annotation.</title>
        <authorList>
            <consortium name="The Broad Institute Genomics Platform"/>
            <consortium name="The Broad Institute Genome Sequencing Center for Infectious Disease"/>
            <person name="Wu L."/>
            <person name="Ma J."/>
        </authorList>
    </citation>
    <scope>NUCLEOTIDE SEQUENCE [LARGE SCALE GENOMIC DNA]</scope>
    <source>
        <strain evidence="9">KCTC 62192</strain>
    </source>
</reference>
<dbReference type="EMBL" id="JBHRSK010000019">
    <property type="protein sequence ID" value="MFC2970396.1"/>
    <property type="molecule type" value="Genomic_DNA"/>
</dbReference>
<protein>
    <submittedName>
        <fullName evidence="8">Globin domain-containing protein</fullName>
    </submittedName>
</protein>
<evidence type="ECO:0000256" key="4">
    <source>
        <dbReference type="ARBA" id="ARBA00022723"/>
    </source>
</evidence>
<dbReference type="SUPFAM" id="SSF46458">
    <property type="entry name" value="Globin-like"/>
    <property type="match status" value="1"/>
</dbReference>
<evidence type="ECO:0000256" key="5">
    <source>
        <dbReference type="ARBA" id="ARBA00023004"/>
    </source>
</evidence>
<dbReference type="PANTHER" id="PTHR43396">
    <property type="entry name" value="FLAVOHEMOPROTEIN"/>
    <property type="match status" value="1"/>
</dbReference>
<evidence type="ECO:0000313" key="9">
    <source>
        <dbReference type="Proteomes" id="UP001595443"/>
    </source>
</evidence>
<evidence type="ECO:0000256" key="6">
    <source>
        <dbReference type="RuleBase" id="RU000356"/>
    </source>
</evidence>
<keyword evidence="4" id="KW-0479">Metal-binding</keyword>